<organism evidence="2 3">
    <name type="scientific">Haematococcus lacustris</name>
    <name type="common">Green alga</name>
    <name type="synonym">Haematococcus pluvialis</name>
    <dbReference type="NCBI Taxonomy" id="44745"/>
    <lineage>
        <taxon>Eukaryota</taxon>
        <taxon>Viridiplantae</taxon>
        <taxon>Chlorophyta</taxon>
        <taxon>core chlorophytes</taxon>
        <taxon>Chlorophyceae</taxon>
        <taxon>CS clade</taxon>
        <taxon>Chlamydomonadales</taxon>
        <taxon>Haematococcaceae</taxon>
        <taxon>Haematococcus</taxon>
    </lineage>
</organism>
<evidence type="ECO:0000256" key="1">
    <source>
        <dbReference type="SAM" id="MobiDB-lite"/>
    </source>
</evidence>
<keyword evidence="3" id="KW-1185">Reference proteome</keyword>
<comment type="caution">
    <text evidence="2">The sequence shown here is derived from an EMBL/GenBank/DDBJ whole genome shotgun (WGS) entry which is preliminary data.</text>
</comment>
<accession>A0A699ZI35</accession>
<sequence>MGWLVQVSSAVKDRSRGKGRAVTAVMAQDQPTVFRSFHVALLHCNTTIAKLAPVLNIAHYIPVKLSSWPCITYACTAFMWLMSHPHFNGTSVSLAPASDCDDHCVIISTERSEPYNVTCHVTCSRDSNTGVARISGRCEEATPPIEPPTPLTIRDNGFSGLISAPIHTRIEASESGCAEAHAEPGISKLACAHACRDGLVLQIPPLQMEGGPCCPLCVLCEARQLVALAGWRSMWRGKQPPTALDRVYKPSARSQPKCMMSSRPAETSSLNRFHWPTELALRLPQLRLLWASGCEGRSQPASSSPCPVTAPHPRKHLHSLGQPMRPAPTISQTNYPRTHHRLSWRGPASTTRPCRHCCTYRGSPSSPGLPPTL</sequence>
<gene>
    <name evidence="2" type="ORF">HaLaN_19845</name>
</gene>
<feature type="region of interest" description="Disordered" evidence="1">
    <location>
        <begin position="301"/>
        <end position="334"/>
    </location>
</feature>
<evidence type="ECO:0000313" key="3">
    <source>
        <dbReference type="Proteomes" id="UP000485058"/>
    </source>
</evidence>
<proteinExistence type="predicted"/>
<evidence type="ECO:0000313" key="2">
    <source>
        <dbReference type="EMBL" id="GFH22387.1"/>
    </source>
</evidence>
<dbReference type="AlphaFoldDB" id="A0A699ZI35"/>
<dbReference type="EMBL" id="BLLF01002030">
    <property type="protein sequence ID" value="GFH22387.1"/>
    <property type="molecule type" value="Genomic_DNA"/>
</dbReference>
<reference evidence="2 3" key="1">
    <citation type="submission" date="2020-02" db="EMBL/GenBank/DDBJ databases">
        <title>Draft genome sequence of Haematococcus lacustris strain NIES-144.</title>
        <authorList>
            <person name="Morimoto D."/>
            <person name="Nakagawa S."/>
            <person name="Yoshida T."/>
            <person name="Sawayama S."/>
        </authorList>
    </citation>
    <scope>NUCLEOTIDE SEQUENCE [LARGE SCALE GENOMIC DNA]</scope>
    <source>
        <strain evidence="2 3">NIES-144</strain>
    </source>
</reference>
<protein>
    <submittedName>
        <fullName evidence="2">Uncharacterized protein</fullName>
    </submittedName>
</protein>
<name>A0A699ZI35_HAELA</name>
<dbReference type="Proteomes" id="UP000485058">
    <property type="component" value="Unassembled WGS sequence"/>
</dbReference>